<gene>
    <name evidence="1" type="ORF">Scaly_0261600</name>
</gene>
<dbReference type="EMBL" id="JACGWM010000002">
    <property type="protein sequence ID" value="KAL0389045.1"/>
    <property type="molecule type" value="Genomic_DNA"/>
</dbReference>
<dbReference type="Pfam" id="PF02992">
    <property type="entry name" value="Transposase_21"/>
    <property type="match status" value="1"/>
</dbReference>
<evidence type="ECO:0000313" key="1">
    <source>
        <dbReference type="EMBL" id="KAL0389045.1"/>
    </source>
</evidence>
<proteinExistence type="predicted"/>
<dbReference type="InterPro" id="IPR004242">
    <property type="entry name" value="Transposase_21"/>
</dbReference>
<organism evidence="1">
    <name type="scientific">Sesamum calycinum</name>
    <dbReference type="NCBI Taxonomy" id="2727403"/>
    <lineage>
        <taxon>Eukaryota</taxon>
        <taxon>Viridiplantae</taxon>
        <taxon>Streptophyta</taxon>
        <taxon>Embryophyta</taxon>
        <taxon>Tracheophyta</taxon>
        <taxon>Spermatophyta</taxon>
        <taxon>Magnoliopsida</taxon>
        <taxon>eudicotyledons</taxon>
        <taxon>Gunneridae</taxon>
        <taxon>Pentapetalae</taxon>
        <taxon>asterids</taxon>
        <taxon>lamiids</taxon>
        <taxon>Lamiales</taxon>
        <taxon>Pedaliaceae</taxon>
        <taxon>Sesamum</taxon>
    </lineage>
</organism>
<reference evidence="1" key="2">
    <citation type="journal article" date="2024" name="Plant">
        <title>Genomic evolution and insights into agronomic trait innovations of Sesamum species.</title>
        <authorList>
            <person name="Miao H."/>
            <person name="Wang L."/>
            <person name="Qu L."/>
            <person name="Liu H."/>
            <person name="Sun Y."/>
            <person name="Le M."/>
            <person name="Wang Q."/>
            <person name="Wei S."/>
            <person name="Zheng Y."/>
            <person name="Lin W."/>
            <person name="Duan Y."/>
            <person name="Cao H."/>
            <person name="Xiong S."/>
            <person name="Wang X."/>
            <person name="Wei L."/>
            <person name="Li C."/>
            <person name="Ma Q."/>
            <person name="Ju M."/>
            <person name="Zhao R."/>
            <person name="Li G."/>
            <person name="Mu C."/>
            <person name="Tian Q."/>
            <person name="Mei H."/>
            <person name="Zhang T."/>
            <person name="Gao T."/>
            <person name="Zhang H."/>
        </authorList>
    </citation>
    <scope>NUCLEOTIDE SEQUENCE</scope>
    <source>
        <strain evidence="1">KEN8</strain>
    </source>
</reference>
<accession>A0AAW2S959</accession>
<dbReference type="PANTHER" id="PTHR10775">
    <property type="entry name" value="OS08G0208400 PROTEIN"/>
    <property type="match status" value="1"/>
</dbReference>
<sequence length="153" mass="17801">MADPLVQEEQTPAAHEDNITDKAFIMRAALMWTVNDLPTYGMESEWSTTGIMGCLVCMNDTWAFHLQHGRKRLNAIPKVVYTLMKEQKKRICEWIRGLKFPDGYASSIARCVDMTELRMHDMKNHDSNIFMLKLIPVVFHEMLLDHMWSPLTE</sequence>
<dbReference type="AlphaFoldDB" id="A0AAW2S959"/>
<comment type="caution">
    <text evidence="1">The sequence shown here is derived from an EMBL/GenBank/DDBJ whole genome shotgun (WGS) entry which is preliminary data.</text>
</comment>
<protein>
    <submittedName>
        <fullName evidence="1">Uncharacterized protein</fullName>
    </submittedName>
</protein>
<dbReference type="PANTHER" id="PTHR10775:SF193">
    <property type="entry name" value="DUF4216 DOMAIN-CONTAINING PROTEIN"/>
    <property type="match status" value="1"/>
</dbReference>
<name>A0AAW2S959_9LAMI</name>
<reference evidence="1" key="1">
    <citation type="submission" date="2020-06" db="EMBL/GenBank/DDBJ databases">
        <authorList>
            <person name="Li T."/>
            <person name="Hu X."/>
            <person name="Zhang T."/>
            <person name="Song X."/>
            <person name="Zhang H."/>
            <person name="Dai N."/>
            <person name="Sheng W."/>
            <person name="Hou X."/>
            <person name="Wei L."/>
        </authorList>
    </citation>
    <scope>NUCLEOTIDE SEQUENCE</scope>
    <source>
        <strain evidence="1">KEN8</strain>
        <tissue evidence="1">Leaf</tissue>
    </source>
</reference>